<keyword evidence="1" id="KW-0812">Transmembrane</keyword>
<evidence type="ECO:0000256" key="1">
    <source>
        <dbReference type="SAM" id="Phobius"/>
    </source>
</evidence>
<keyword evidence="3" id="KW-1185">Reference proteome</keyword>
<keyword evidence="1" id="KW-0472">Membrane</keyword>
<name>A0A132MN63_9ACTN</name>
<gene>
    <name evidence="2" type="ORF">LI90_481</name>
</gene>
<keyword evidence="1" id="KW-1133">Transmembrane helix</keyword>
<comment type="caution">
    <text evidence="2">The sequence shown here is derived from an EMBL/GenBank/DDBJ whole genome shotgun (WGS) entry which is preliminary data.</text>
</comment>
<evidence type="ECO:0000313" key="3">
    <source>
        <dbReference type="Proteomes" id="UP000070188"/>
    </source>
</evidence>
<accession>A0A132MN63</accession>
<protein>
    <submittedName>
        <fullName evidence="2">Uncharacterized protein</fullName>
    </submittedName>
</protein>
<proteinExistence type="predicted"/>
<dbReference type="Proteomes" id="UP000070188">
    <property type="component" value="Unassembled WGS sequence"/>
</dbReference>
<reference evidence="3" key="1">
    <citation type="submission" date="2015-04" db="EMBL/GenBank/DDBJ databases">
        <title>Physiological reanalysis, assessment of diazotrophy, and genome sequences of multiple isolates of Streptomyces thermoautotrophicus.</title>
        <authorList>
            <person name="MacKellar D.C."/>
            <person name="Lieber L."/>
            <person name="Norman J."/>
            <person name="Bolger A."/>
            <person name="Tobin C."/>
            <person name="Murray J.W."/>
            <person name="Chang R."/>
            <person name="Ford T."/>
            <person name="Nguyen P.Q."/>
            <person name="Woodward J."/>
            <person name="Permingeat H."/>
            <person name="Joshi N.S."/>
            <person name="Silver P.A."/>
            <person name="Usadel B."/>
            <person name="Rutherford A.W."/>
            <person name="Friesen M."/>
            <person name="Prell J."/>
        </authorList>
    </citation>
    <scope>NUCLEOTIDE SEQUENCE [LARGE SCALE GENOMIC DNA]</scope>
    <source>
        <strain evidence="3">H1</strain>
    </source>
</reference>
<feature type="transmembrane region" description="Helical" evidence="1">
    <location>
        <begin position="6"/>
        <end position="27"/>
    </location>
</feature>
<evidence type="ECO:0000313" key="2">
    <source>
        <dbReference type="EMBL" id="KWW98851.1"/>
    </source>
</evidence>
<sequence>MQPPPSSWVVLASGVPALLFVFSSALLDTPPPYWIPRSTW</sequence>
<dbReference type="EMBL" id="LAXD01000001">
    <property type="protein sequence ID" value="KWW98851.1"/>
    <property type="molecule type" value="Genomic_DNA"/>
</dbReference>
<organism evidence="2 3">
    <name type="scientific">Carbonactinospora thermoautotrophica</name>
    <dbReference type="NCBI Taxonomy" id="1469144"/>
    <lineage>
        <taxon>Bacteria</taxon>
        <taxon>Bacillati</taxon>
        <taxon>Actinomycetota</taxon>
        <taxon>Actinomycetes</taxon>
        <taxon>Kitasatosporales</taxon>
        <taxon>Carbonactinosporaceae</taxon>
        <taxon>Carbonactinospora</taxon>
    </lineage>
</organism>
<dbReference type="AlphaFoldDB" id="A0A132MN63"/>